<evidence type="ECO:0000256" key="1">
    <source>
        <dbReference type="SAM" id="MobiDB-lite"/>
    </source>
</evidence>
<dbReference type="RefSeq" id="WP_211647865.1">
    <property type="nucleotide sequence ID" value="NZ_JAFEVO010000001.1"/>
</dbReference>
<feature type="region of interest" description="Disordered" evidence="1">
    <location>
        <begin position="102"/>
        <end position="123"/>
    </location>
</feature>
<name>A0ABS5M0I2_9MICO</name>
<gene>
    <name evidence="2" type="ORF">JSQ98_00475</name>
</gene>
<evidence type="ECO:0008006" key="4">
    <source>
        <dbReference type="Google" id="ProtNLM"/>
    </source>
</evidence>
<proteinExistence type="predicted"/>
<protein>
    <recommendedName>
        <fullName evidence="4">DUF222 domain-containing protein</fullName>
    </recommendedName>
</protein>
<comment type="caution">
    <text evidence="2">The sequence shown here is derived from an EMBL/GenBank/DDBJ whole genome shotgun (WGS) entry which is preliminary data.</text>
</comment>
<keyword evidence="3" id="KW-1185">Reference proteome</keyword>
<accession>A0ABS5M0I2</accession>
<organism evidence="2 3">
    <name type="scientific">Leucobacter manosquensis</name>
    <dbReference type="NCBI Taxonomy" id="2810611"/>
    <lineage>
        <taxon>Bacteria</taxon>
        <taxon>Bacillati</taxon>
        <taxon>Actinomycetota</taxon>
        <taxon>Actinomycetes</taxon>
        <taxon>Micrococcales</taxon>
        <taxon>Microbacteriaceae</taxon>
        <taxon>Leucobacter</taxon>
    </lineage>
</organism>
<evidence type="ECO:0000313" key="3">
    <source>
        <dbReference type="Proteomes" id="UP000811492"/>
    </source>
</evidence>
<dbReference type="Proteomes" id="UP000811492">
    <property type="component" value="Unassembled WGS sequence"/>
</dbReference>
<reference evidence="2 3" key="1">
    <citation type="submission" date="2021-02" db="EMBL/GenBank/DDBJ databases">
        <title>Draft genome and description of Leucobacter sp nov strain Marseille-Q4368.</title>
        <authorList>
            <person name="Boxberger M."/>
            <person name="La Scola B."/>
        </authorList>
    </citation>
    <scope>NUCLEOTIDE SEQUENCE [LARGE SCALE GENOMIC DNA]</scope>
    <source>
        <strain evidence="2 3">Marseille-Q4368</strain>
    </source>
</reference>
<evidence type="ECO:0000313" key="2">
    <source>
        <dbReference type="EMBL" id="MBS3180692.1"/>
    </source>
</evidence>
<sequence length="240" mass="25671">MTNQKSPVQAIADTIAVVDKTLDNIEPGTTAGGCVWSADEVRDMLGDLRTRLAVATPVQGGATEEQIEALRETFEDLRRGDQIGYSQYVYLMTRLDALSVSASADPADERHDAEEREAEPEDHAATAAAEDPVAAAQKAVWGEVHGQDPRRKCSVAEAKRLVYRLDNAIADALVIADAIAAPVEMDREKLADFIDTKLDGDHFPGVPKFLADSILDEFPALAAPVEIEDHAATAAGGAHA</sequence>
<dbReference type="EMBL" id="JAFEVO010000001">
    <property type="protein sequence ID" value="MBS3180692.1"/>
    <property type="molecule type" value="Genomic_DNA"/>
</dbReference>